<accession>A0ABS4WPX8</accession>
<comment type="caution">
    <text evidence="1">The sequence shown here is derived from an EMBL/GenBank/DDBJ whole genome shotgun (WGS) entry which is preliminary data.</text>
</comment>
<evidence type="ECO:0008006" key="3">
    <source>
        <dbReference type="Google" id="ProtNLM"/>
    </source>
</evidence>
<keyword evidence="2" id="KW-1185">Reference proteome</keyword>
<evidence type="ECO:0000313" key="2">
    <source>
        <dbReference type="Proteomes" id="UP000703720"/>
    </source>
</evidence>
<dbReference type="Proteomes" id="UP000703720">
    <property type="component" value="Unassembled WGS sequence"/>
</dbReference>
<sequence length="165" mass="18258">MPPTAWPRSSTAGSAPTLDDVVYRGEMITRELAVSLRDAGLAWHPAEGDRFQLDLPDEVELEAEADVFTVSEMTIEARQTPSGTDLAFNGTTEWALDAVTLADAVWLPREDQLRELLRGTFRALTRVSDAFVVEVEIAGETLRFEHPDPSEAYGRALLDLVSRSR</sequence>
<reference evidence="1 2" key="1">
    <citation type="submission" date="2021-03" db="EMBL/GenBank/DDBJ databases">
        <title>Sequencing the genomes of 1000 actinobacteria strains.</title>
        <authorList>
            <person name="Klenk H.-P."/>
        </authorList>
    </citation>
    <scope>NUCLEOTIDE SEQUENCE [LARGE SCALE GENOMIC DNA]</scope>
    <source>
        <strain evidence="1 2">DSM 13468</strain>
    </source>
</reference>
<proteinExistence type="predicted"/>
<protein>
    <recommendedName>
        <fullName evidence="3">Pilus assembly protein CpaE</fullName>
    </recommendedName>
</protein>
<dbReference type="EMBL" id="JAGIOA010000001">
    <property type="protein sequence ID" value="MBP2378023.1"/>
    <property type="molecule type" value="Genomic_DNA"/>
</dbReference>
<name>A0ABS4WPX8_9MICO</name>
<evidence type="ECO:0000313" key="1">
    <source>
        <dbReference type="EMBL" id="MBP2378023.1"/>
    </source>
</evidence>
<organism evidence="1 2">
    <name type="scientific">Microbacterium phyllosphaerae</name>
    <dbReference type="NCBI Taxonomy" id="124798"/>
    <lineage>
        <taxon>Bacteria</taxon>
        <taxon>Bacillati</taxon>
        <taxon>Actinomycetota</taxon>
        <taxon>Actinomycetes</taxon>
        <taxon>Micrococcales</taxon>
        <taxon>Microbacteriaceae</taxon>
        <taxon>Microbacterium</taxon>
    </lineage>
</organism>
<gene>
    <name evidence="1" type="ORF">JOF42_001518</name>
</gene>